<evidence type="ECO:0000313" key="2">
    <source>
        <dbReference type="Proteomes" id="UP001162156"/>
    </source>
</evidence>
<dbReference type="AlphaFoldDB" id="A0AAV8WIL6"/>
<evidence type="ECO:0000313" key="1">
    <source>
        <dbReference type="EMBL" id="KAJ8926193.1"/>
    </source>
</evidence>
<proteinExistence type="predicted"/>
<comment type="caution">
    <text evidence="1">The sequence shown here is derived from an EMBL/GenBank/DDBJ whole genome shotgun (WGS) entry which is preliminary data.</text>
</comment>
<keyword evidence="2" id="KW-1185">Reference proteome</keyword>
<gene>
    <name evidence="1" type="ORF">NQ314_021449</name>
</gene>
<protein>
    <submittedName>
        <fullName evidence="1">Uncharacterized protein</fullName>
    </submittedName>
</protein>
<sequence>MLVSATSTVSLKVHNIFKPIQLDDNSVKIEIQSEQLGNNPNGIISIINNDDLGKKLQVSYEDSEADVPNFITLKEVQNAVTTDYFDGVDKLDENYVKSENNNLLNNEKNFVKPSEVEKKSEK</sequence>
<accession>A0AAV8WIL6</accession>
<dbReference type="EMBL" id="JANEYF010005981">
    <property type="protein sequence ID" value="KAJ8926193.1"/>
    <property type="molecule type" value="Genomic_DNA"/>
</dbReference>
<organism evidence="1 2">
    <name type="scientific">Rhamnusium bicolor</name>
    <dbReference type="NCBI Taxonomy" id="1586634"/>
    <lineage>
        <taxon>Eukaryota</taxon>
        <taxon>Metazoa</taxon>
        <taxon>Ecdysozoa</taxon>
        <taxon>Arthropoda</taxon>
        <taxon>Hexapoda</taxon>
        <taxon>Insecta</taxon>
        <taxon>Pterygota</taxon>
        <taxon>Neoptera</taxon>
        <taxon>Endopterygota</taxon>
        <taxon>Coleoptera</taxon>
        <taxon>Polyphaga</taxon>
        <taxon>Cucujiformia</taxon>
        <taxon>Chrysomeloidea</taxon>
        <taxon>Cerambycidae</taxon>
        <taxon>Lepturinae</taxon>
        <taxon>Rhagiini</taxon>
        <taxon>Rhamnusium</taxon>
    </lineage>
</organism>
<dbReference type="Proteomes" id="UP001162156">
    <property type="component" value="Unassembled WGS sequence"/>
</dbReference>
<reference evidence="1" key="1">
    <citation type="journal article" date="2023" name="Insect Mol. Biol.">
        <title>Genome sequencing provides insights into the evolution of gene families encoding plant cell wall-degrading enzymes in longhorned beetles.</title>
        <authorList>
            <person name="Shin N.R."/>
            <person name="Okamura Y."/>
            <person name="Kirsch R."/>
            <person name="Pauchet Y."/>
        </authorList>
    </citation>
    <scope>NUCLEOTIDE SEQUENCE</scope>
    <source>
        <strain evidence="1">RBIC_L_NR</strain>
    </source>
</reference>
<name>A0AAV8WIL6_9CUCU</name>